<keyword evidence="4 6" id="KW-0472">Membrane</keyword>
<evidence type="ECO:0000313" key="8">
    <source>
        <dbReference type="EMBL" id="CAG9316185.1"/>
    </source>
</evidence>
<feature type="transmembrane region" description="Helical" evidence="6">
    <location>
        <begin position="62"/>
        <end position="81"/>
    </location>
</feature>
<sequence>MGDYHLLKDDKVDNSNTNQTEPAENANQQPQKITWELIKLYFRHPSRLLEERFSPGSLKGSVFNILAATIGAGILTLPYAVNLVGLYLGFFILIAGFLASLYTSRLLITSSDWTTVASYEGLGETLYGPKMRTFCEVIIIINNFGIYVAYLVILMGLGPHVFHLMGIDNSILKNQYLWGGIMAVFIVYPLTIAKKISALRYTSALSTAACAYLAILVTYEFFVMKDGETLDRFTEAPVAEIDPYRIFMMCPLIFFAYTCHPSVLMIYAGLNRRTTVRGHKFLWRGLLTVMIIYVLVGVFGYLTFYDENGGYENFPKIILSANYREGSAGVIVGTITMFITLLCGCPMLLHPCRNATLSLIFKDKPAPRTEFLGLATILVFGGLGLSWVAPNIISVLSLVGSLTNPVISYILPCLFYVKAHPGSSWYSADLLLCRFVMVFMSGIAFMGVVMFWYGIAK</sequence>
<feature type="transmembrane region" description="Helical" evidence="6">
    <location>
        <begin position="87"/>
        <end position="108"/>
    </location>
</feature>
<feature type="transmembrane region" description="Helical" evidence="6">
    <location>
        <begin position="395"/>
        <end position="419"/>
    </location>
</feature>
<reference evidence="8" key="1">
    <citation type="submission" date="2021-09" db="EMBL/GenBank/DDBJ databases">
        <authorList>
            <consortium name="AG Swart"/>
            <person name="Singh M."/>
            <person name="Singh A."/>
            <person name="Seah K."/>
            <person name="Emmerich C."/>
        </authorList>
    </citation>
    <scope>NUCLEOTIDE SEQUENCE</scope>
    <source>
        <strain evidence="8">ATCC30299</strain>
    </source>
</reference>
<accession>A0AAU9IY38</accession>
<evidence type="ECO:0000256" key="4">
    <source>
        <dbReference type="ARBA" id="ARBA00023136"/>
    </source>
</evidence>
<evidence type="ECO:0000256" key="1">
    <source>
        <dbReference type="ARBA" id="ARBA00004141"/>
    </source>
</evidence>
<dbReference type="GO" id="GO:0015179">
    <property type="term" value="F:L-amino acid transmembrane transporter activity"/>
    <property type="evidence" value="ECO:0007669"/>
    <property type="project" value="TreeGrafter"/>
</dbReference>
<dbReference type="Pfam" id="PF01490">
    <property type="entry name" value="Aa_trans"/>
    <property type="match status" value="1"/>
</dbReference>
<feature type="transmembrane region" description="Helical" evidence="6">
    <location>
        <begin position="328"/>
        <end position="350"/>
    </location>
</feature>
<name>A0AAU9IY38_9CILI</name>
<evidence type="ECO:0000256" key="3">
    <source>
        <dbReference type="ARBA" id="ARBA00022989"/>
    </source>
</evidence>
<feature type="transmembrane region" description="Helical" evidence="6">
    <location>
        <begin position="431"/>
        <end position="455"/>
    </location>
</feature>
<dbReference type="AlphaFoldDB" id="A0AAU9IY38"/>
<comment type="subcellular location">
    <subcellularLocation>
        <location evidence="1">Membrane</location>
        <topology evidence="1">Multi-pass membrane protein</topology>
    </subcellularLocation>
</comment>
<evidence type="ECO:0000313" key="9">
    <source>
        <dbReference type="Proteomes" id="UP001162131"/>
    </source>
</evidence>
<gene>
    <name evidence="8" type="ORF">BSTOLATCC_MIC15624</name>
</gene>
<dbReference type="GO" id="GO:0016020">
    <property type="term" value="C:membrane"/>
    <property type="evidence" value="ECO:0007669"/>
    <property type="project" value="UniProtKB-SubCell"/>
</dbReference>
<keyword evidence="2 6" id="KW-0812">Transmembrane</keyword>
<comment type="caution">
    <text evidence="8">The sequence shown here is derived from an EMBL/GenBank/DDBJ whole genome shotgun (WGS) entry which is preliminary data.</text>
</comment>
<feature type="transmembrane region" description="Helical" evidence="6">
    <location>
        <begin position="205"/>
        <end position="224"/>
    </location>
</feature>
<proteinExistence type="predicted"/>
<evidence type="ECO:0000259" key="7">
    <source>
        <dbReference type="Pfam" id="PF01490"/>
    </source>
</evidence>
<dbReference type="EMBL" id="CAJZBQ010000015">
    <property type="protein sequence ID" value="CAG9316185.1"/>
    <property type="molecule type" value="Genomic_DNA"/>
</dbReference>
<dbReference type="PANTHER" id="PTHR22950:SF702">
    <property type="entry name" value="AMINO ACID TRANSPORTER PROTEIN"/>
    <property type="match status" value="1"/>
</dbReference>
<evidence type="ECO:0000256" key="5">
    <source>
        <dbReference type="SAM" id="MobiDB-lite"/>
    </source>
</evidence>
<keyword evidence="9" id="KW-1185">Reference proteome</keyword>
<organism evidence="8 9">
    <name type="scientific">Blepharisma stoltei</name>
    <dbReference type="NCBI Taxonomy" id="1481888"/>
    <lineage>
        <taxon>Eukaryota</taxon>
        <taxon>Sar</taxon>
        <taxon>Alveolata</taxon>
        <taxon>Ciliophora</taxon>
        <taxon>Postciliodesmatophora</taxon>
        <taxon>Heterotrichea</taxon>
        <taxon>Heterotrichida</taxon>
        <taxon>Blepharismidae</taxon>
        <taxon>Blepharisma</taxon>
    </lineage>
</organism>
<feature type="domain" description="Amino acid transporter transmembrane" evidence="7">
    <location>
        <begin position="56"/>
        <end position="450"/>
    </location>
</feature>
<feature type="transmembrane region" description="Helical" evidence="6">
    <location>
        <begin position="176"/>
        <end position="193"/>
    </location>
</feature>
<evidence type="ECO:0000256" key="2">
    <source>
        <dbReference type="ARBA" id="ARBA00022692"/>
    </source>
</evidence>
<feature type="transmembrane region" description="Helical" evidence="6">
    <location>
        <begin position="371"/>
        <end position="389"/>
    </location>
</feature>
<protein>
    <recommendedName>
        <fullName evidence="7">Amino acid transporter transmembrane domain-containing protein</fullName>
    </recommendedName>
</protein>
<keyword evidence="3 6" id="KW-1133">Transmembrane helix</keyword>
<dbReference type="InterPro" id="IPR013057">
    <property type="entry name" value="AA_transpt_TM"/>
</dbReference>
<dbReference type="Proteomes" id="UP001162131">
    <property type="component" value="Unassembled WGS sequence"/>
</dbReference>
<evidence type="ECO:0000256" key="6">
    <source>
        <dbReference type="SAM" id="Phobius"/>
    </source>
</evidence>
<feature type="compositionally biased region" description="Polar residues" evidence="5">
    <location>
        <begin position="14"/>
        <end position="28"/>
    </location>
</feature>
<feature type="transmembrane region" description="Helical" evidence="6">
    <location>
        <begin position="137"/>
        <end position="156"/>
    </location>
</feature>
<feature type="region of interest" description="Disordered" evidence="5">
    <location>
        <begin position="1"/>
        <end position="28"/>
    </location>
</feature>
<dbReference type="PANTHER" id="PTHR22950">
    <property type="entry name" value="AMINO ACID TRANSPORTER"/>
    <property type="match status" value="1"/>
</dbReference>
<feature type="compositionally biased region" description="Basic and acidic residues" evidence="5">
    <location>
        <begin position="1"/>
        <end position="13"/>
    </location>
</feature>
<feature type="transmembrane region" description="Helical" evidence="6">
    <location>
        <begin position="244"/>
        <end position="269"/>
    </location>
</feature>
<feature type="transmembrane region" description="Helical" evidence="6">
    <location>
        <begin position="281"/>
        <end position="304"/>
    </location>
</feature>